<dbReference type="SUPFAM" id="SSF48452">
    <property type="entry name" value="TPR-like"/>
    <property type="match status" value="1"/>
</dbReference>
<name>A0A0B5F1P2_STRA4</name>
<dbReference type="SMART" id="SM01043">
    <property type="entry name" value="BTAD"/>
    <property type="match status" value="1"/>
</dbReference>
<evidence type="ECO:0000313" key="9">
    <source>
        <dbReference type="EMBL" id="AJE84247.1"/>
    </source>
</evidence>
<evidence type="ECO:0000256" key="5">
    <source>
        <dbReference type="ARBA" id="ARBA00023163"/>
    </source>
</evidence>
<evidence type="ECO:0000256" key="7">
    <source>
        <dbReference type="SAM" id="MobiDB-lite"/>
    </source>
</evidence>
<dbReference type="InterPro" id="IPR051677">
    <property type="entry name" value="AfsR-DnrI-RedD_regulator"/>
</dbReference>
<feature type="compositionally biased region" description="Pro residues" evidence="7">
    <location>
        <begin position="1"/>
        <end position="18"/>
    </location>
</feature>
<dbReference type="Pfam" id="PF00486">
    <property type="entry name" value="Trans_reg_C"/>
    <property type="match status" value="1"/>
</dbReference>
<dbReference type="Gene3D" id="1.25.40.10">
    <property type="entry name" value="Tetratricopeptide repeat domain"/>
    <property type="match status" value="1"/>
</dbReference>
<proteinExistence type="inferred from homology"/>
<keyword evidence="4 6" id="KW-0238">DNA-binding</keyword>
<dbReference type="InterPro" id="IPR016032">
    <property type="entry name" value="Sig_transdc_resp-reg_C-effctor"/>
</dbReference>
<dbReference type="InterPro" id="IPR011990">
    <property type="entry name" value="TPR-like_helical_dom_sf"/>
</dbReference>
<feature type="domain" description="OmpR/PhoB-type" evidence="8">
    <location>
        <begin position="14"/>
        <end position="117"/>
    </location>
</feature>
<keyword evidence="10" id="KW-1185">Reference proteome</keyword>
<dbReference type="EMBL" id="CP010519">
    <property type="protein sequence ID" value="AJE84247.1"/>
    <property type="molecule type" value="Genomic_DNA"/>
</dbReference>
<dbReference type="PANTHER" id="PTHR35807:SF1">
    <property type="entry name" value="TRANSCRIPTIONAL REGULATOR REDD"/>
    <property type="match status" value="1"/>
</dbReference>
<dbReference type="GO" id="GO:0000160">
    <property type="term" value="P:phosphorelay signal transduction system"/>
    <property type="evidence" value="ECO:0007669"/>
    <property type="project" value="UniProtKB-KW"/>
</dbReference>
<dbReference type="Gene3D" id="1.10.10.10">
    <property type="entry name" value="Winged helix-like DNA-binding domain superfamily/Winged helix DNA-binding domain"/>
    <property type="match status" value="1"/>
</dbReference>
<evidence type="ECO:0000256" key="6">
    <source>
        <dbReference type="PROSITE-ProRule" id="PRU01091"/>
    </source>
</evidence>
<dbReference type="InterPro" id="IPR001867">
    <property type="entry name" value="OmpR/PhoB-type_DNA-bd"/>
</dbReference>
<dbReference type="InterPro" id="IPR036388">
    <property type="entry name" value="WH-like_DNA-bd_sf"/>
</dbReference>
<dbReference type="Pfam" id="PF03704">
    <property type="entry name" value="BTAD"/>
    <property type="match status" value="1"/>
</dbReference>
<dbReference type="GO" id="GO:0006355">
    <property type="term" value="P:regulation of DNA-templated transcription"/>
    <property type="evidence" value="ECO:0007669"/>
    <property type="project" value="InterPro"/>
</dbReference>
<organism evidence="9 10">
    <name type="scientific">Streptomyces albus (strain ATCC 21838 / DSM 41398 / FERM P-419 / JCM 4703 / NBRC 107858)</name>
    <dbReference type="NCBI Taxonomy" id="1081613"/>
    <lineage>
        <taxon>Bacteria</taxon>
        <taxon>Bacillati</taxon>
        <taxon>Actinomycetota</taxon>
        <taxon>Actinomycetes</taxon>
        <taxon>Kitasatosporales</taxon>
        <taxon>Streptomycetaceae</taxon>
        <taxon>Streptomyces</taxon>
    </lineage>
</organism>
<evidence type="ECO:0000256" key="2">
    <source>
        <dbReference type="ARBA" id="ARBA00023012"/>
    </source>
</evidence>
<feature type="region of interest" description="Disordered" evidence="7">
    <location>
        <begin position="1"/>
        <end position="20"/>
    </location>
</feature>
<dbReference type="GO" id="GO:0003677">
    <property type="term" value="F:DNA binding"/>
    <property type="evidence" value="ECO:0007669"/>
    <property type="project" value="UniProtKB-UniRule"/>
</dbReference>
<evidence type="ECO:0000259" key="8">
    <source>
        <dbReference type="PROSITE" id="PS51755"/>
    </source>
</evidence>
<reference evidence="9 10" key="1">
    <citation type="submission" date="2015-01" db="EMBL/GenBank/DDBJ databases">
        <title>Enhanced salinomycin production by adjusting the supply of polyketide extender units in Streptomyce albus DSM 41398.</title>
        <authorList>
            <person name="Lu C."/>
        </authorList>
    </citation>
    <scope>NUCLEOTIDE SEQUENCE [LARGE SCALE GENOMIC DNA]</scope>
    <source>
        <strain evidence="10">ATCC 21838 / DSM 41398 / FERM P-419 / JCM 4703 / NBRC 107858</strain>
    </source>
</reference>
<protein>
    <submittedName>
        <fullName evidence="9">SARP family transcriptional regulator</fullName>
    </submittedName>
</protein>
<dbReference type="InterPro" id="IPR005158">
    <property type="entry name" value="BTAD"/>
</dbReference>
<dbReference type="AlphaFoldDB" id="A0A0B5F1P2"/>
<keyword evidence="5" id="KW-0804">Transcription</keyword>
<accession>A0A0B5F1P2</accession>
<feature type="DNA-binding region" description="OmpR/PhoB-type" evidence="6">
    <location>
        <begin position="14"/>
        <end position="117"/>
    </location>
</feature>
<dbReference type="KEGG" id="sals:SLNWT_3871"/>
<dbReference type="PROSITE" id="PS51755">
    <property type="entry name" value="OMPR_PHOB"/>
    <property type="match status" value="1"/>
</dbReference>
<dbReference type="SUPFAM" id="SSF46894">
    <property type="entry name" value="C-terminal effector domain of the bipartite response regulators"/>
    <property type="match status" value="1"/>
</dbReference>
<gene>
    <name evidence="9" type="ORF">SLNWT_3871</name>
</gene>
<dbReference type="PANTHER" id="PTHR35807">
    <property type="entry name" value="TRANSCRIPTIONAL REGULATOR REDD-RELATED"/>
    <property type="match status" value="1"/>
</dbReference>
<dbReference type="Proteomes" id="UP000031523">
    <property type="component" value="Chromosome"/>
</dbReference>
<keyword evidence="3" id="KW-0805">Transcription regulation</keyword>
<sequence length="270" mass="28883">MPPGPPVPPGAPPAPEAPASPELRFAVLGPLTVERDGAPAHLGAVMERSLLALLALRAGETVAREEVIDALWGEHPPPSAWSLVHSHVARLRRWIEPRRHTGPATMLAGDEGYRLQVTADRLDLLRFHQAAERAEAAYARGPAAARPLFAAALGCWRGPVLSDLPSRLREHPAALAATARRIDTALVHAELACAQGAFEDALGPLGTLAEEEPLHEGLAARLMLTLAAAGRPDPALEVYEALRHRLAEERATAPGPEVERAYAHLRETRG</sequence>
<keyword evidence="2" id="KW-0902">Two-component regulatory system</keyword>
<evidence type="ECO:0000313" key="10">
    <source>
        <dbReference type="Proteomes" id="UP000031523"/>
    </source>
</evidence>
<evidence type="ECO:0000256" key="1">
    <source>
        <dbReference type="ARBA" id="ARBA00005820"/>
    </source>
</evidence>
<evidence type="ECO:0000256" key="3">
    <source>
        <dbReference type="ARBA" id="ARBA00023015"/>
    </source>
</evidence>
<evidence type="ECO:0000256" key="4">
    <source>
        <dbReference type="ARBA" id="ARBA00023125"/>
    </source>
</evidence>
<dbReference type="SMART" id="SM00862">
    <property type="entry name" value="Trans_reg_C"/>
    <property type="match status" value="1"/>
</dbReference>
<comment type="similarity">
    <text evidence="1">Belongs to the AfsR/DnrI/RedD regulatory family.</text>
</comment>